<dbReference type="Pfam" id="PF00239">
    <property type="entry name" value="Resolvase"/>
    <property type="match status" value="1"/>
</dbReference>
<dbReference type="AlphaFoldDB" id="A0A0L0MAW9"/>
<evidence type="ECO:0000313" key="3">
    <source>
        <dbReference type="EMBL" id="KND59872.1"/>
    </source>
</evidence>
<name>A0A0L0MAW9_9BURK</name>
<dbReference type="SUPFAM" id="SSF53041">
    <property type="entry name" value="Resolvase-like"/>
    <property type="match status" value="1"/>
</dbReference>
<feature type="domain" description="Resolvase/invertase-type recombinase catalytic" evidence="1">
    <location>
        <begin position="19"/>
        <end position="169"/>
    </location>
</feature>
<dbReference type="PANTHER" id="PTHR30461:SF23">
    <property type="entry name" value="DNA RECOMBINASE-RELATED"/>
    <property type="match status" value="1"/>
</dbReference>
<comment type="caution">
    <text evidence="3">The sequence shown here is derived from an EMBL/GenBank/DDBJ whole genome shotgun (WGS) entry which is preliminary data.</text>
</comment>
<dbReference type="InterPro" id="IPR038109">
    <property type="entry name" value="DNA_bind_recomb_sf"/>
</dbReference>
<gene>
    <name evidence="3" type="ORF">BVER_04555c</name>
</gene>
<dbReference type="CDD" id="cd00338">
    <property type="entry name" value="Ser_Recombinase"/>
    <property type="match status" value="1"/>
</dbReference>
<organism evidence="3 4">
    <name type="scientific">Candidatus Burkholderia verschuerenii</name>
    <dbReference type="NCBI Taxonomy" id="242163"/>
    <lineage>
        <taxon>Bacteria</taxon>
        <taxon>Pseudomonadati</taxon>
        <taxon>Pseudomonadota</taxon>
        <taxon>Betaproteobacteria</taxon>
        <taxon>Burkholderiales</taxon>
        <taxon>Burkholderiaceae</taxon>
        <taxon>Burkholderia</taxon>
    </lineage>
</organism>
<dbReference type="GO" id="GO:0003677">
    <property type="term" value="F:DNA binding"/>
    <property type="evidence" value="ECO:0007669"/>
    <property type="project" value="InterPro"/>
</dbReference>
<dbReference type="GO" id="GO:0000150">
    <property type="term" value="F:DNA strand exchange activity"/>
    <property type="evidence" value="ECO:0007669"/>
    <property type="project" value="InterPro"/>
</dbReference>
<evidence type="ECO:0000313" key="4">
    <source>
        <dbReference type="Proteomes" id="UP000036959"/>
    </source>
</evidence>
<feature type="domain" description="Recombinase" evidence="2">
    <location>
        <begin position="198"/>
        <end position="323"/>
    </location>
</feature>
<protein>
    <submittedName>
        <fullName evidence="3">Recombinase</fullName>
    </submittedName>
</protein>
<proteinExistence type="predicted"/>
<evidence type="ECO:0000259" key="1">
    <source>
        <dbReference type="PROSITE" id="PS51736"/>
    </source>
</evidence>
<dbReference type="EMBL" id="LFJJ01000094">
    <property type="protein sequence ID" value="KND59872.1"/>
    <property type="molecule type" value="Genomic_DNA"/>
</dbReference>
<dbReference type="Proteomes" id="UP000036959">
    <property type="component" value="Unassembled WGS sequence"/>
</dbReference>
<dbReference type="InterPro" id="IPR011109">
    <property type="entry name" value="DNA_bind_recombinase_dom"/>
</dbReference>
<dbReference type="PROSITE" id="PS51736">
    <property type="entry name" value="RECOMBINASES_3"/>
    <property type="match status" value="1"/>
</dbReference>
<dbReference type="Gene3D" id="3.90.1750.20">
    <property type="entry name" value="Putative Large Serine Recombinase, Chain B, Domain 2"/>
    <property type="match status" value="1"/>
</dbReference>
<accession>A0A0L0MAW9</accession>
<dbReference type="PROSITE" id="PS51737">
    <property type="entry name" value="RECOMBINASE_DNA_BIND"/>
    <property type="match status" value="1"/>
</dbReference>
<dbReference type="InterPro" id="IPR036162">
    <property type="entry name" value="Resolvase-like_N_sf"/>
</dbReference>
<dbReference type="InterPro" id="IPR050639">
    <property type="entry name" value="SSR_resolvase"/>
</dbReference>
<dbReference type="Gene3D" id="3.40.50.1390">
    <property type="entry name" value="Resolvase, N-terminal catalytic domain"/>
    <property type="match status" value="1"/>
</dbReference>
<keyword evidence="4" id="KW-1185">Reference proteome</keyword>
<dbReference type="PANTHER" id="PTHR30461">
    <property type="entry name" value="DNA-INVERTASE FROM LAMBDOID PROPHAGE"/>
    <property type="match status" value="1"/>
</dbReference>
<dbReference type="OrthoDB" id="5479610at2"/>
<evidence type="ECO:0000259" key="2">
    <source>
        <dbReference type="PROSITE" id="PS51737"/>
    </source>
</evidence>
<reference evidence="4" key="1">
    <citation type="submission" date="2015-06" db="EMBL/GenBank/DDBJ databases">
        <title>Comparative genomics of Burkholderia leaf nodule symbionts.</title>
        <authorList>
            <person name="Carlier A."/>
            <person name="Eberl L."/>
            <person name="Pinto-Carbo M."/>
        </authorList>
    </citation>
    <scope>NUCLEOTIDE SEQUENCE [LARGE SCALE GENOMIC DNA]</scope>
    <source>
        <strain evidence="4">UZHbot4</strain>
    </source>
</reference>
<dbReference type="InterPro" id="IPR006119">
    <property type="entry name" value="Resolv_N"/>
</dbReference>
<dbReference type="RefSeq" id="WP_050454264.1">
    <property type="nucleotide sequence ID" value="NZ_LFJJ01000094.1"/>
</dbReference>
<dbReference type="PATRIC" id="fig|242163.4.peg.7076"/>
<dbReference type="Pfam" id="PF07508">
    <property type="entry name" value="Recombinase"/>
    <property type="match status" value="1"/>
</dbReference>
<dbReference type="SMART" id="SM00857">
    <property type="entry name" value="Resolvase"/>
    <property type="match status" value="1"/>
</dbReference>
<dbReference type="FunFam" id="3.40.50.1390:FF:000008">
    <property type="entry name" value="DNA recombinase"/>
    <property type="match status" value="1"/>
</dbReference>
<sequence>MIWPARDRKSNDGAAGRARAAAYVRMSTEHQQYSTENQREVIGAFAKLRNLDIVRIYADEGKSGLRLDGREGLKALLRDVESGRADYDFVLVYDVSRWGRFQDPDESASYEIRCKQGGVRVLYCAEQFENDGSPVSSIIKSLKRSMAGEYSRELSVKVHAGQTRLIKIGYRQGGAAGYGLRRAVVDPSGGVTELAAGKHKFAQTDRVILRPGPAQEVDTVREIYRAFVEEGRAESEIAHALNASGARTDRGAVWTRGTVHQILINEKYAGHNVWNRVSYKLKQERVRNPPAEWVRKDNAFEPIVDQILFDAARQMILARSYRLSDSDMLDALRRALGEHGYLSGIVIDETPDCPSSSAFRGRFGSLLRTYSLIGYRPDGDYRYVEINRRLREMHPEIVRKAKEAMAAAGASVEGDAEPGLLWINAEFKASLVLCRCRATPGGGLRWIVRLDHALRPDLTVAVRMEPDAQAIRDYYLLPAWGMGETMLRIGEQNERGLEAFRFDDLEMLAFMGRRAPLRGASYG</sequence>